<dbReference type="GO" id="GO:0005524">
    <property type="term" value="F:ATP binding"/>
    <property type="evidence" value="ECO:0007669"/>
    <property type="project" value="UniProtKB-UniRule"/>
</dbReference>
<keyword evidence="1 12" id="KW-0639">Primosome</keyword>
<dbReference type="Pfam" id="PF18319">
    <property type="entry name" value="Zn_ribbon_PriA"/>
    <property type="match status" value="1"/>
</dbReference>
<dbReference type="EMBL" id="DTBH01000102">
    <property type="protein sequence ID" value="HGQ77170.1"/>
    <property type="molecule type" value="Genomic_DNA"/>
</dbReference>
<feature type="domain" description="Helicase ATP-binding" evidence="13">
    <location>
        <begin position="273"/>
        <end position="435"/>
    </location>
</feature>
<keyword evidence="3 12" id="KW-0479">Metal-binding</keyword>
<feature type="binding site" evidence="12">
    <location>
        <position position="520"/>
    </location>
    <ligand>
        <name>Zn(2+)</name>
        <dbReference type="ChEBI" id="CHEBI:29105"/>
        <label>2</label>
    </ligand>
</feature>
<evidence type="ECO:0000256" key="9">
    <source>
        <dbReference type="ARBA" id="ARBA00023125"/>
    </source>
</evidence>
<evidence type="ECO:0000256" key="1">
    <source>
        <dbReference type="ARBA" id="ARBA00022515"/>
    </source>
</evidence>
<reference evidence="15" key="1">
    <citation type="journal article" date="2020" name="mSystems">
        <title>Genome- and Community-Level Interaction Insights into Carbon Utilization and Element Cycling Functions of Hydrothermarchaeota in Hydrothermal Sediment.</title>
        <authorList>
            <person name="Zhou Z."/>
            <person name="Liu Y."/>
            <person name="Xu W."/>
            <person name="Pan J."/>
            <person name="Luo Z.H."/>
            <person name="Li M."/>
        </authorList>
    </citation>
    <scope>NUCLEOTIDE SEQUENCE [LARGE SCALE GENOMIC DNA]</scope>
    <source>
        <strain evidence="15">SpSt-604</strain>
        <strain evidence="14">SpSt-640</strain>
    </source>
</reference>
<dbReference type="EMBL" id="DSZT01000206">
    <property type="protein sequence ID" value="HGU42544.1"/>
    <property type="molecule type" value="Genomic_DNA"/>
</dbReference>
<dbReference type="PROSITE" id="PS51192">
    <property type="entry name" value="HELICASE_ATP_BIND_1"/>
    <property type="match status" value="1"/>
</dbReference>
<evidence type="ECO:0000313" key="14">
    <source>
        <dbReference type="EMBL" id="HGQ77170.1"/>
    </source>
</evidence>
<evidence type="ECO:0000256" key="4">
    <source>
        <dbReference type="ARBA" id="ARBA00022741"/>
    </source>
</evidence>
<evidence type="ECO:0000256" key="5">
    <source>
        <dbReference type="ARBA" id="ARBA00022801"/>
    </source>
</evidence>
<feature type="binding site" evidence="12">
    <location>
        <position position="536"/>
    </location>
    <ligand>
        <name>Zn(2+)</name>
        <dbReference type="ChEBI" id="CHEBI:29105"/>
        <label>1</label>
    </ligand>
</feature>
<keyword evidence="2 12" id="KW-0235">DNA replication</keyword>
<comment type="similarity">
    <text evidence="12">Belongs to the helicase family. PriA subfamily.</text>
</comment>
<keyword evidence="9 12" id="KW-0238">DNA-binding</keyword>
<dbReference type="InterPro" id="IPR014001">
    <property type="entry name" value="Helicase_ATP-bd"/>
</dbReference>
<dbReference type="AlphaFoldDB" id="A0A7C4VWD0"/>
<comment type="function">
    <text evidence="12">Initiates the restart of stalled replication forks, which reloads the replicative helicase on sites other than the origin of replication. Recognizes and binds to abandoned replication forks and remodels them to uncover a helicase loading site. Promotes assembly of the primosome at these replication forks.</text>
</comment>
<keyword evidence="4 12" id="KW-0547">Nucleotide-binding</keyword>
<dbReference type="Pfam" id="PF18074">
    <property type="entry name" value="PriA_C"/>
    <property type="match status" value="1"/>
</dbReference>
<dbReference type="InterPro" id="IPR040498">
    <property type="entry name" value="PriA_CRR"/>
</dbReference>
<sequence length="779" mass="88931">MYYVVAISNYSENKMFVYSSAENITLGERVVVSFRNKKTLAYVVQKFESIEKIWESNIKELIDYEKIGLNSSKVPKIIERCDYISFIDSVRLNAFIDCALSLGYPIGRLFDLSFPPSFDKYFTLFVESANPLFNLPKMKYEEFRKMSKAKEYIENGLVRIFRDFETKKPRPRGKEEFVKLLASPEELAKLRLTSKQSVVVNYLLLKGVSTVDEILSDLEGEGIDKSVLVQLKNKGVVEITEQPIPNETTEQLSSKRKLTDEQHKAVENILEELNDRKTHLKHLLFGPTGSGKTEVYLDVIKHALNFGNVIYLVPEISLTEQTIARLRKHFPDIPIAVYHSYQTDAKRVEIWSKAVKGEINILVGPRSALFVPLKNLKLVVVDEEQDEGYYNNSEPYYDVRKILHHFPVTVIFGSATPHLETYKLAKDGLYKFHVLTKRFNVELPEVEIIDMRKEKKVTPSISKTLHEEITNVLNKGMSALIFTRRKGFSRVQCAVCGHTVKCDNCDVSMTYHSDSEKLKCHLCGLEKGVPNMCPVCGSQLFTDKGTGTEKIERELRELFPGKNIGRIDAEIIDTPEKLKKVLEALREGKLEIVTGTKMITKGLDIYRIGLVGIVDVDALISYPDINAPLRTFQLLVQVIGRAGRKEKGKAIIQTYDPNNPVIVYASAQDVIGYYERELSLRRELNYPPFADIVHVMYSNQSEEIARETIDAVYNEILNAEELYIEILGPSEHPVFKVANKYRYQFFVKTTNVSKVVNLISEIKTKYPGDWVVQVTPPEI</sequence>
<evidence type="ECO:0000256" key="10">
    <source>
        <dbReference type="ARBA" id="ARBA00023235"/>
    </source>
</evidence>
<feature type="binding site" evidence="12">
    <location>
        <position position="496"/>
    </location>
    <ligand>
        <name>Zn(2+)</name>
        <dbReference type="ChEBI" id="CHEBI:29105"/>
        <label>1</label>
    </ligand>
</feature>
<dbReference type="InterPro" id="IPR005259">
    <property type="entry name" value="PriA"/>
</dbReference>
<evidence type="ECO:0000256" key="6">
    <source>
        <dbReference type="ARBA" id="ARBA00022806"/>
    </source>
</evidence>
<feature type="binding site" evidence="12">
    <location>
        <position position="502"/>
    </location>
    <ligand>
        <name>Zn(2+)</name>
        <dbReference type="ChEBI" id="CHEBI:29105"/>
        <label>2</label>
    </ligand>
</feature>
<dbReference type="NCBIfam" id="TIGR00595">
    <property type="entry name" value="priA"/>
    <property type="match status" value="1"/>
</dbReference>
<dbReference type="GO" id="GO:0006269">
    <property type="term" value="P:DNA replication, synthesis of primer"/>
    <property type="evidence" value="ECO:0007669"/>
    <property type="project" value="UniProtKB-KW"/>
</dbReference>
<dbReference type="GO" id="GO:0006270">
    <property type="term" value="P:DNA replication initiation"/>
    <property type="evidence" value="ECO:0007669"/>
    <property type="project" value="TreeGrafter"/>
</dbReference>
<feature type="binding site" evidence="12">
    <location>
        <position position="533"/>
    </location>
    <ligand>
        <name>Zn(2+)</name>
        <dbReference type="ChEBI" id="CHEBI:29105"/>
        <label>1</label>
    </ligand>
</feature>
<dbReference type="InterPro" id="IPR041236">
    <property type="entry name" value="PriA_C"/>
</dbReference>
<dbReference type="InterPro" id="IPR027417">
    <property type="entry name" value="P-loop_NTPase"/>
</dbReference>
<evidence type="ECO:0000256" key="8">
    <source>
        <dbReference type="ARBA" id="ARBA00022840"/>
    </source>
</evidence>
<dbReference type="InterPro" id="IPR001650">
    <property type="entry name" value="Helicase_C-like"/>
</dbReference>
<keyword evidence="6 12" id="KW-0347">Helicase</keyword>
<feature type="binding site" evidence="12">
    <location>
        <position position="505"/>
    </location>
    <ligand>
        <name>Zn(2+)</name>
        <dbReference type="ChEBI" id="CHEBI:29105"/>
        <label>2</label>
    </ligand>
</feature>
<comment type="catalytic activity">
    <reaction evidence="11 12">
        <text>ATP + H2O = ADP + phosphate + H(+)</text>
        <dbReference type="Rhea" id="RHEA:13065"/>
        <dbReference type="ChEBI" id="CHEBI:15377"/>
        <dbReference type="ChEBI" id="CHEBI:15378"/>
        <dbReference type="ChEBI" id="CHEBI:30616"/>
        <dbReference type="ChEBI" id="CHEBI:43474"/>
        <dbReference type="ChEBI" id="CHEBI:456216"/>
        <dbReference type="EC" id="5.6.2.4"/>
    </reaction>
</comment>
<comment type="catalytic activity">
    <reaction evidence="12">
        <text>Couples ATP hydrolysis with the unwinding of duplex DNA by translocating in the 3'-5' direction.</text>
        <dbReference type="EC" id="5.6.2.4"/>
    </reaction>
</comment>
<dbReference type="GO" id="GO:0016787">
    <property type="term" value="F:hydrolase activity"/>
    <property type="evidence" value="ECO:0007669"/>
    <property type="project" value="UniProtKB-KW"/>
</dbReference>
<dbReference type="SMART" id="SM00487">
    <property type="entry name" value="DEXDc"/>
    <property type="match status" value="1"/>
</dbReference>
<evidence type="ECO:0000313" key="15">
    <source>
        <dbReference type="EMBL" id="HGU42544.1"/>
    </source>
</evidence>
<dbReference type="GO" id="GO:0003677">
    <property type="term" value="F:DNA binding"/>
    <property type="evidence" value="ECO:0007669"/>
    <property type="project" value="UniProtKB-UniRule"/>
</dbReference>
<comment type="subunit">
    <text evidence="12">Component of the replication restart primosome.</text>
</comment>
<feature type="binding site" evidence="12">
    <location>
        <position position="523"/>
    </location>
    <ligand>
        <name>Zn(2+)</name>
        <dbReference type="ChEBI" id="CHEBI:29105"/>
        <label>2</label>
    </ligand>
</feature>
<dbReference type="EC" id="5.6.2.4" evidence="12"/>
<keyword evidence="7 12" id="KW-0862">Zinc</keyword>
<evidence type="ECO:0000256" key="7">
    <source>
        <dbReference type="ARBA" id="ARBA00022833"/>
    </source>
</evidence>
<organism evidence="15">
    <name type="scientific">Fervidobacterium pennivorans</name>
    <dbReference type="NCBI Taxonomy" id="93466"/>
    <lineage>
        <taxon>Bacteria</taxon>
        <taxon>Thermotogati</taxon>
        <taxon>Thermotogota</taxon>
        <taxon>Thermotogae</taxon>
        <taxon>Thermotogales</taxon>
        <taxon>Fervidobacteriaceae</taxon>
        <taxon>Fervidobacterium</taxon>
    </lineage>
</organism>
<gene>
    <name evidence="12 15" type="primary">priA</name>
    <name evidence="15" type="ORF">ENT72_06495</name>
    <name evidence="14" type="ORF">ENU12_04515</name>
</gene>
<dbReference type="GO" id="GO:0006310">
    <property type="term" value="P:DNA recombination"/>
    <property type="evidence" value="ECO:0007669"/>
    <property type="project" value="InterPro"/>
</dbReference>
<dbReference type="GO" id="GO:0006302">
    <property type="term" value="P:double-strand break repair"/>
    <property type="evidence" value="ECO:0007669"/>
    <property type="project" value="InterPro"/>
</dbReference>
<evidence type="ECO:0000259" key="13">
    <source>
        <dbReference type="PROSITE" id="PS51192"/>
    </source>
</evidence>
<protein>
    <recommendedName>
        <fullName evidence="12">Replication restart protein PriA</fullName>
    </recommendedName>
    <alternativeName>
        <fullName evidence="12">ATP-dependent DNA helicase PriA</fullName>
        <ecNumber evidence="12">5.6.2.4</ecNumber>
    </alternativeName>
    <alternativeName>
        <fullName evidence="12">DNA 3'-5' helicase PriA</fullName>
    </alternativeName>
</protein>
<dbReference type="GO" id="GO:0043138">
    <property type="term" value="F:3'-5' DNA helicase activity"/>
    <property type="evidence" value="ECO:0007669"/>
    <property type="project" value="UniProtKB-EC"/>
</dbReference>
<dbReference type="FunFam" id="3.40.50.300:FF:000489">
    <property type="entry name" value="Primosome assembly protein PriA"/>
    <property type="match status" value="1"/>
</dbReference>
<accession>A0A7C4VWD0</accession>
<proteinExistence type="inferred from homology"/>
<dbReference type="HAMAP" id="MF_00983">
    <property type="entry name" value="PriA"/>
    <property type="match status" value="1"/>
</dbReference>
<keyword evidence="8 12" id="KW-0067">ATP-binding</keyword>
<dbReference type="GO" id="GO:0008270">
    <property type="term" value="F:zinc ion binding"/>
    <property type="evidence" value="ECO:0007669"/>
    <property type="project" value="UniProtKB-UniRule"/>
</dbReference>
<feature type="binding site" evidence="12">
    <location>
        <position position="493"/>
    </location>
    <ligand>
        <name>Zn(2+)</name>
        <dbReference type="ChEBI" id="CHEBI:29105"/>
        <label>1</label>
    </ligand>
</feature>
<dbReference type="InterPro" id="IPR011545">
    <property type="entry name" value="DEAD/DEAH_box_helicase_dom"/>
</dbReference>
<dbReference type="Pfam" id="PF00270">
    <property type="entry name" value="DEAD"/>
    <property type="match status" value="1"/>
</dbReference>
<dbReference type="PANTHER" id="PTHR30580:SF0">
    <property type="entry name" value="PRIMOSOMAL PROTEIN N"/>
    <property type="match status" value="1"/>
</dbReference>
<dbReference type="SUPFAM" id="SSF52540">
    <property type="entry name" value="P-loop containing nucleoside triphosphate hydrolases"/>
    <property type="match status" value="1"/>
</dbReference>
<keyword evidence="10 12" id="KW-0413">Isomerase</keyword>
<dbReference type="Gene3D" id="3.40.50.300">
    <property type="entry name" value="P-loop containing nucleotide triphosphate hydrolases"/>
    <property type="match status" value="2"/>
</dbReference>
<keyword evidence="5 12" id="KW-0378">Hydrolase</keyword>
<dbReference type="PANTHER" id="PTHR30580">
    <property type="entry name" value="PRIMOSOMAL PROTEIN N"/>
    <property type="match status" value="1"/>
</dbReference>
<evidence type="ECO:0000256" key="2">
    <source>
        <dbReference type="ARBA" id="ARBA00022705"/>
    </source>
</evidence>
<comment type="caution">
    <text evidence="15">The sequence shown here is derived from an EMBL/GenBank/DDBJ whole genome shotgun (WGS) entry which is preliminary data.</text>
</comment>
<dbReference type="SMART" id="SM00490">
    <property type="entry name" value="HELICc"/>
    <property type="match status" value="1"/>
</dbReference>
<comment type="cofactor">
    <cofactor evidence="12">
        <name>Zn(2+)</name>
        <dbReference type="ChEBI" id="CHEBI:29105"/>
    </cofactor>
    <text evidence="12">Binds 2 zinc ions per subunit.</text>
</comment>
<dbReference type="GO" id="GO:1990077">
    <property type="term" value="C:primosome complex"/>
    <property type="evidence" value="ECO:0007669"/>
    <property type="project" value="UniProtKB-UniRule"/>
</dbReference>
<evidence type="ECO:0000256" key="3">
    <source>
        <dbReference type="ARBA" id="ARBA00022723"/>
    </source>
</evidence>
<name>A0A7C4VWD0_FERPE</name>
<evidence type="ECO:0000256" key="11">
    <source>
        <dbReference type="ARBA" id="ARBA00048988"/>
    </source>
</evidence>
<dbReference type="OrthoDB" id="9759544at2"/>
<dbReference type="Pfam" id="PF00271">
    <property type="entry name" value="Helicase_C"/>
    <property type="match status" value="1"/>
</dbReference>
<evidence type="ECO:0000256" key="12">
    <source>
        <dbReference type="HAMAP-Rule" id="MF_00983"/>
    </source>
</evidence>